<evidence type="ECO:0000256" key="1">
    <source>
        <dbReference type="SAM" id="SignalP"/>
    </source>
</evidence>
<reference evidence="2 3" key="1">
    <citation type="journal article" date="2017" name="Nat. Commun.">
        <title>In situ click chemistry generation of cyclooxygenase-2 inhibitors.</title>
        <authorList>
            <person name="Bhardwaj A."/>
            <person name="Kaur J."/>
            <person name="Wuest M."/>
            <person name="Wuest F."/>
        </authorList>
    </citation>
    <scope>NUCLEOTIDE SEQUENCE [LARGE SCALE GENOMIC DNA]</scope>
    <source>
        <strain evidence="2">S2_012_000_R3_94</strain>
    </source>
</reference>
<organism evidence="2 3">
    <name type="scientific">Paracoccus denitrificans</name>
    <dbReference type="NCBI Taxonomy" id="266"/>
    <lineage>
        <taxon>Bacteria</taxon>
        <taxon>Pseudomonadati</taxon>
        <taxon>Pseudomonadota</taxon>
        <taxon>Alphaproteobacteria</taxon>
        <taxon>Rhodobacterales</taxon>
        <taxon>Paracoccaceae</taxon>
        <taxon>Paracoccus</taxon>
    </lineage>
</organism>
<comment type="caution">
    <text evidence="2">The sequence shown here is derived from an EMBL/GenBank/DDBJ whole genome shotgun (WGS) entry which is preliminary data.</text>
</comment>
<keyword evidence="1" id="KW-0732">Signal</keyword>
<feature type="chain" id="PRO_5022100917" evidence="1">
    <location>
        <begin position="29"/>
        <end position="170"/>
    </location>
</feature>
<dbReference type="AlphaFoldDB" id="A0A533ICB1"/>
<proteinExistence type="predicted"/>
<evidence type="ECO:0000313" key="2">
    <source>
        <dbReference type="EMBL" id="TKW67432.1"/>
    </source>
</evidence>
<sequence>MAFTRDKQAKWTMAGAALLSLLALPAGALTPLPACDGVVESGMEVQGAASFGYYGSGFVSEEYYNAMEDDAGADGVYDDLAVSVPQLDGFYGYRVMDCKSGQFLAIGASENEAELLLATEFLRSKAQEEKPITFADVTRAAQALYKGQNTKILTLRETEQTCSCDAYGGQ</sequence>
<accession>A0A533ICB1</accession>
<gene>
    <name evidence="2" type="ORF">DI616_07250</name>
</gene>
<dbReference type="Proteomes" id="UP000315344">
    <property type="component" value="Unassembled WGS sequence"/>
</dbReference>
<dbReference type="EMBL" id="VAFL01000004">
    <property type="protein sequence ID" value="TKW67432.1"/>
    <property type="molecule type" value="Genomic_DNA"/>
</dbReference>
<feature type="signal peptide" evidence="1">
    <location>
        <begin position="1"/>
        <end position="28"/>
    </location>
</feature>
<evidence type="ECO:0000313" key="3">
    <source>
        <dbReference type="Proteomes" id="UP000315344"/>
    </source>
</evidence>
<name>A0A533ICB1_PARDE</name>
<protein>
    <submittedName>
        <fullName evidence="2">Uncharacterized protein</fullName>
    </submittedName>
</protein>